<accession>A0AAI8YD07</accession>
<evidence type="ECO:0000256" key="5">
    <source>
        <dbReference type="SAM" id="Phobius"/>
    </source>
</evidence>
<keyword evidence="7" id="KW-1185">Reference proteome</keyword>
<gene>
    <name evidence="6" type="ORF">KHLLAP_LOCUS3223</name>
</gene>
<evidence type="ECO:0000256" key="4">
    <source>
        <dbReference type="ARBA" id="ARBA00023136"/>
    </source>
</evidence>
<dbReference type="AlphaFoldDB" id="A0AAI8YD07"/>
<proteinExistence type="predicted"/>
<comment type="subcellular location">
    <subcellularLocation>
        <location evidence="1">Membrane</location>
    </subcellularLocation>
</comment>
<feature type="transmembrane region" description="Helical" evidence="5">
    <location>
        <begin position="13"/>
        <end position="32"/>
    </location>
</feature>
<comment type="caution">
    <text evidence="6">The sequence shown here is derived from an EMBL/GenBank/DDBJ whole genome shotgun (WGS) entry which is preliminary data.</text>
</comment>
<evidence type="ECO:0000256" key="3">
    <source>
        <dbReference type="ARBA" id="ARBA00022989"/>
    </source>
</evidence>
<keyword evidence="4 5" id="KW-0472">Membrane</keyword>
<sequence length="160" mass="17243">MASYIPNLSRDNISLYLVPVAWVVAIMPRFWAASNYRKACGKDFNALQPRDMVSQINLDQAIDSKTKGRLLRAEAAQQNGMENMGLFAGAIAAGNAAGLSPATLNGLGLAYVGLRVVYNHIYIFNDLVPPFARTATFLSSVGVCWAMCIQAGNKAKSSLI</sequence>
<dbReference type="Proteomes" id="UP001295740">
    <property type="component" value="Unassembled WGS sequence"/>
</dbReference>
<dbReference type="PANTHER" id="PTHR35371">
    <property type="entry name" value="INNER MEMBRANE PROTEIN"/>
    <property type="match status" value="1"/>
</dbReference>
<dbReference type="Pfam" id="PF01124">
    <property type="entry name" value="MAPEG"/>
    <property type="match status" value="1"/>
</dbReference>
<evidence type="ECO:0000313" key="7">
    <source>
        <dbReference type="Proteomes" id="UP001295740"/>
    </source>
</evidence>
<protein>
    <submittedName>
        <fullName evidence="6">Uu.00g101490.m01.CDS01</fullName>
    </submittedName>
</protein>
<name>A0AAI8YD07_9PEZI</name>
<reference evidence="6" key="1">
    <citation type="submission" date="2023-10" db="EMBL/GenBank/DDBJ databases">
        <authorList>
            <person name="Hackl T."/>
        </authorList>
    </citation>
    <scope>NUCLEOTIDE SEQUENCE</scope>
</reference>
<evidence type="ECO:0000256" key="1">
    <source>
        <dbReference type="ARBA" id="ARBA00004370"/>
    </source>
</evidence>
<dbReference type="Gene3D" id="1.20.120.550">
    <property type="entry name" value="Membrane associated eicosanoid/glutathione metabolism-like domain"/>
    <property type="match status" value="1"/>
</dbReference>
<dbReference type="InterPro" id="IPR023352">
    <property type="entry name" value="MAPEG-like_dom_sf"/>
</dbReference>
<dbReference type="EMBL" id="CAUWAG010000004">
    <property type="protein sequence ID" value="CAJ2502755.1"/>
    <property type="molecule type" value="Genomic_DNA"/>
</dbReference>
<dbReference type="InterPro" id="IPR001129">
    <property type="entry name" value="Membr-assoc_MAPEG"/>
</dbReference>
<organism evidence="6 7">
    <name type="scientific">Anthostomella pinea</name>
    <dbReference type="NCBI Taxonomy" id="933095"/>
    <lineage>
        <taxon>Eukaryota</taxon>
        <taxon>Fungi</taxon>
        <taxon>Dikarya</taxon>
        <taxon>Ascomycota</taxon>
        <taxon>Pezizomycotina</taxon>
        <taxon>Sordariomycetes</taxon>
        <taxon>Xylariomycetidae</taxon>
        <taxon>Xylariales</taxon>
        <taxon>Xylariaceae</taxon>
        <taxon>Anthostomella</taxon>
    </lineage>
</organism>
<dbReference type="SUPFAM" id="SSF161084">
    <property type="entry name" value="MAPEG domain-like"/>
    <property type="match status" value="1"/>
</dbReference>
<dbReference type="PANTHER" id="PTHR35371:SF1">
    <property type="entry name" value="BLR7753 PROTEIN"/>
    <property type="match status" value="1"/>
</dbReference>
<dbReference type="GO" id="GO:0016020">
    <property type="term" value="C:membrane"/>
    <property type="evidence" value="ECO:0007669"/>
    <property type="project" value="UniProtKB-SubCell"/>
</dbReference>
<keyword evidence="3 5" id="KW-1133">Transmembrane helix</keyword>
<keyword evidence="2 5" id="KW-0812">Transmembrane</keyword>
<evidence type="ECO:0000313" key="6">
    <source>
        <dbReference type="EMBL" id="CAJ2502755.1"/>
    </source>
</evidence>
<evidence type="ECO:0000256" key="2">
    <source>
        <dbReference type="ARBA" id="ARBA00022692"/>
    </source>
</evidence>